<evidence type="ECO:0000313" key="1">
    <source>
        <dbReference type="EMBL" id="UXN59902.1"/>
    </source>
</evidence>
<gene>
    <name evidence="1" type="ORF">N8E88_25640</name>
</gene>
<sequence length="134" mass="14747">MISIGIDLIDFEKILEGHVIWASKKFLTILFAKRQFWSRASLDVFFQSIRVDFATNYGRQDLNCRVASRFPVASASIDARLLSIGACPLGIVFCFRSIGDGRSGVVGECAPGVGLWPIFVAAGDDRGTENSQYH</sequence>
<keyword evidence="2" id="KW-1185">Reference proteome</keyword>
<evidence type="ECO:0000313" key="2">
    <source>
        <dbReference type="Proteomes" id="UP001061991"/>
    </source>
</evidence>
<dbReference type="Proteomes" id="UP001061991">
    <property type="component" value="Chromosome"/>
</dbReference>
<organism evidence="1 2">
    <name type="scientific">Phyllobacterium zundukense</name>
    <dbReference type="NCBI Taxonomy" id="1867719"/>
    <lineage>
        <taxon>Bacteria</taxon>
        <taxon>Pseudomonadati</taxon>
        <taxon>Pseudomonadota</taxon>
        <taxon>Alphaproteobacteria</taxon>
        <taxon>Hyphomicrobiales</taxon>
        <taxon>Phyllobacteriaceae</taxon>
        <taxon>Phyllobacterium</taxon>
    </lineage>
</organism>
<accession>A0ACD4D1W1</accession>
<dbReference type="EMBL" id="CP104973">
    <property type="protein sequence ID" value="UXN59902.1"/>
    <property type="molecule type" value="Genomic_DNA"/>
</dbReference>
<proteinExistence type="predicted"/>
<name>A0ACD4D1W1_9HYPH</name>
<reference evidence="1" key="1">
    <citation type="submission" date="2022-09" db="EMBL/GenBank/DDBJ databases">
        <title>Interaction between co-microsymbionts with complementary sets of symbiotic genes in legume-rhizobium systems.</title>
        <authorList>
            <person name="Safronova V."/>
            <person name="Sazanova A."/>
            <person name="Afonin A."/>
            <person name="Chirak E."/>
        </authorList>
    </citation>
    <scope>NUCLEOTIDE SEQUENCE</scope>
    <source>
        <strain evidence="1">A18/3m</strain>
    </source>
</reference>
<protein>
    <submittedName>
        <fullName evidence="1">Uncharacterized protein</fullName>
    </submittedName>
</protein>